<dbReference type="EMBL" id="AP014545">
    <property type="protein sequence ID" value="BBB25873.1"/>
    <property type="molecule type" value="Genomic_DNA"/>
</dbReference>
<organism evidence="1 2">
    <name type="scientific">Amphritea japonica ATCC BAA-1530</name>
    <dbReference type="NCBI Taxonomy" id="1278309"/>
    <lineage>
        <taxon>Bacteria</taxon>
        <taxon>Pseudomonadati</taxon>
        <taxon>Pseudomonadota</taxon>
        <taxon>Gammaproteobacteria</taxon>
        <taxon>Oceanospirillales</taxon>
        <taxon>Oceanospirillaceae</taxon>
        <taxon>Amphritea</taxon>
    </lineage>
</organism>
<dbReference type="OrthoDB" id="555504at2"/>
<keyword evidence="2" id="KW-1185">Reference proteome</keyword>
<dbReference type="InterPro" id="IPR038396">
    <property type="entry name" value="SpoIIAA-like_sf"/>
</dbReference>
<gene>
    <name evidence="1" type="ORF">AMJAP_1278</name>
</gene>
<dbReference type="KEGG" id="ajp:AMJAP_1278"/>
<dbReference type="AlphaFoldDB" id="A0A7R6PLX7"/>
<dbReference type="Gene3D" id="3.40.50.10600">
    <property type="entry name" value="SpoIIaa-like domains"/>
    <property type="match status" value="1"/>
</dbReference>
<evidence type="ECO:0000313" key="1">
    <source>
        <dbReference type="EMBL" id="BBB25873.1"/>
    </source>
</evidence>
<sequence>MLHILPETAGDIIVLQATGTLTSEDYQETFIPLIEEKTAAHQKVRCLIYLDPDFKGWQAGAMWEDAKLGTRHGNDFIRLAVVGGGNWLDWAVKISAAFITGEAKHFSESQFLQALHWIDEA</sequence>
<reference evidence="1 2" key="1">
    <citation type="journal article" date="2008" name="Int. J. Syst. Evol. Microbiol.">
        <title>Amphritea japonica sp. nov. and Amphritea balenae sp. nov., isolated from the sediment adjacent to sperm whale carcasses off Kagoshima, Japan.</title>
        <authorList>
            <person name="Miyazaki M."/>
            <person name="Nogi Y."/>
            <person name="Fujiwara Y."/>
            <person name="Kawato M."/>
            <person name="Nagahama T."/>
            <person name="Kubokawa K."/>
            <person name="Horikoshi K."/>
        </authorList>
    </citation>
    <scope>NUCLEOTIDE SEQUENCE [LARGE SCALE GENOMIC DNA]</scope>
    <source>
        <strain evidence="1 2">ATCC BAA-1530</strain>
    </source>
</reference>
<dbReference type="InterPro" id="IPR036513">
    <property type="entry name" value="STAS_dom_sf"/>
</dbReference>
<evidence type="ECO:0000313" key="2">
    <source>
        <dbReference type="Proteomes" id="UP000595663"/>
    </source>
</evidence>
<proteinExistence type="predicted"/>
<dbReference type="InterPro" id="IPR021866">
    <property type="entry name" value="SpoIIAA-like"/>
</dbReference>
<dbReference type="Proteomes" id="UP000595663">
    <property type="component" value="Chromosome"/>
</dbReference>
<evidence type="ECO:0008006" key="3">
    <source>
        <dbReference type="Google" id="ProtNLM"/>
    </source>
</evidence>
<protein>
    <recommendedName>
        <fullName evidence="3">STAS/SEC14 domain-containing protein</fullName>
    </recommendedName>
</protein>
<dbReference type="RefSeq" id="WP_019621472.1">
    <property type="nucleotide sequence ID" value="NZ_AP014545.1"/>
</dbReference>
<name>A0A7R6PLX7_9GAMM</name>
<accession>A0A7R6PLX7</accession>
<dbReference type="SUPFAM" id="SSF52091">
    <property type="entry name" value="SpoIIaa-like"/>
    <property type="match status" value="1"/>
</dbReference>
<dbReference type="Pfam" id="PF11964">
    <property type="entry name" value="SpoIIAA-like"/>
    <property type="match status" value="1"/>
</dbReference>